<dbReference type="InterPro" id="IPR014118">
    <property type="entry name" value="T4SS_TraV"/>
</dbReference>
<reference evidence="3 4" key="1">
    <citation type="submission" date="2020-03" db="EMBL/GenBank/DDBJ databases">
        <title>Complete genome sequence of Shewanella sp.</title>
        <authorList>
            <person name="Kim Y.-S."/>
            <person name="Kim S.-J."/>
            <person name="Jung H.-K."/>
            <person name="Kim K.-H."/>
        </authorList>
    </citation>
    <scope>NUCLEOTIDE SEQUENCE [LARGE SCALE GENOMIC DNA]</scope>
    <source>
        <strain evidence="3 4">PN3F2</strain>
        <plasmid evidence="3 4">pPN3F2_1</plasmid>
    </source>
</reference>
<dbReference type="AlphaFoldDB" id="A0A6G9QPC5"/>
<feature type="signal peptide" evidence="2">
    <location>
        <begin position="1"/>
        <end position="18"/>
    </location>
</feature>
<evidence type="ECO:0000313" key="3">
    <source>
        <dbReference type="EMBL" id="QIR16450.1"/>
    </source>
</evidence>
<protein>
    <submittedName>
        <fullName evidence="3">TraV family lipoprotein</fullName>
    </submittedName>
</protein>
<keyword evidence="2" id="KW-0732">Signal</keyword>
<evidence type="ECO:0000313" key="4">
    <source>
        <dbReference type="Proteomes" id="UP000502608"/>
    </source>
</evidence>
<dbReference type="PROSITE" id="PS51257">
    <property type="entry name" value="PROKAR_LIPOPROTEIN"/>
    <property type="match status" value="1"/>
</dbReference>
<accession>A0A6G9QPC5</accession>
<feature type="compositionally biased region" description="Polar residues" evidence="1">
    <location>
        <begin position="259"/>
        <end position="271"/>
    </location>
</feature>
<dbReference type="Pfam" id="PF09676">
    <property type="entry name" value="TraV"/>
    <property type="match status" value="1"/>
</dbReference>
<keyword evidence="3" id="KW-0614">Plasmid</keyword>
<name>A0A6G9QPC5_9GAMM</name>
<sequence length="271" mass="29646">MKKLAVAISITLSTLSMTGCSMMQVGEDEFSCPNQGLGAACSSARQIHDLTNNRDNLEGLNISNGKITSHIDSNGEVHDVSGSNTNVVIADAHSNEPKGAEDYSLIEQPFDYHNKEAVKPTVPNLADNGRAVNDVYQPIDSKRYDTLPAAQSVPEPQNRTFGAVQGLNDEHGKLMVHRQAPMALAPEPLAVLQQPKTMRILVASWTDEAGDLNMPGFVYVEVEPKKWIVGDQANKRPGRIVPLQIQQKTQEEERRQSKSKSGYSSLGITER</sequence>
<feature type="region of interest" description="Disordered" evidence="1">
    <location>
        <begin position="239"/>
        <end position="271"/>
    </location>
</feature>
<dbReference type="RefSeq" id="WP_167680281.1">
    <property type="nucleotide sequence ID" value="NZ_CP050314.1"/>
</dbReference>
<proteinExistence type="predicted"/>
<keyword evidence="3" id="KW-0449">Lipoprotein</keyword>
<gene>
    <name evidence="3" type="ORF">HBH39_18435</name>
</gene>
<evidence type="ECO:0000256" key="1">
    <source>
        <dbReference type="SAM" id="MobiDB-lite"/>
    </source>
</evidence>
<feature type="chain" id="PRO_5026048762" evidence="2">
    <location>
        <begin position="19"/>
        <end position="271"/>
    </location>
</feature>
<dbReference type="Proteomes" id="UP000502608">
    <property type="component" value="Plasmid pPN3F2_1"/>
</dbReference>
<keyword evidence="4" id="KW-1185">Reference proteome</keyword>
<evidence type="ECO:0000256" key="2">
    <source>
        <dbReference type="SAM" id="SignalP"/>
    </source>
</evidence>
<organism evidence="3 4">
    <name type="scientific">Shewanella aestuarii</name>
    <dbReference type="NCBI Taxonomy" id="1028752"/>
    <lineage>
        <taxon>Bacteria</taxon>
        <taxon>Pseudomonadati</taxon>
        <taxon>Pseudomonadota</taxon>
        <taxon>Gammaproteobacteria</taxon>
        <taxon>Alteromonadales</taxon>
        <taxon>Shewanellaceae</taxon>
        <taxon>Shewanella</taxon>
    </lineage>
</organism>
<dbReference type="EMBL" id="CP050314">
    <property type="protein sequence ID" value="QIR16450.1"/>
    <property type="molecule type" value="Genomic_DNA"/>
</dbReference>
<dbReference type="KEGG" id="saes:HBH39_18435"/>
<geneLocation type="plasmid" evidence="3 4">
    <name>pPN3F2_1</name>
</geneLocation>